<dbReference type="EMBL" id="MLGG01000015">
    <property type="protein sequence ID" value="KAK1457769.1"/>
    <property type="molecule type" value="Genomic_DNA"/>
</dbReference>
<protein>
    <submittedName>
        <fullName evidence="1">Uncharacterized protein</fullName>
    </submittedName>
</protein>
<evidence type="ECO:0000313" key="2">
    <source>
        <dbReference type="Proteomes" id="UP001239795"/>
    </source>
</evidence>
<gene>
    <name evidence="1" type="ORF">CMEL01_15752</name>
</gene>
<sequence>MCNYTQREFHCGHVRWIVSRWCPVYTRTQRRCPPCVTHFEYRGDEVCGMSSLHGNAVLYPSFALGESIIAHSSTPGRGACFCCVCLLPRKWDCVSNSTLTPSTWNWGWHGGVWQGNLARPDSLFTLSSQSQRA</sequence>
<evidence type="ECO:0000313" key="1">
    <source>
        <dbReference type="EMBL" id="KAK1457769.1"/>
    </source>
</evidence>
<reference evidence="1 2" key="1">
    <citation type="submission" date="2016-10" db="EMBL/GenBank/DDBJ databases">
        <title>The genome sequence of Colletotrichum fioriniae PJ7.</title>
        <authorList>
            <person name="Baroncelli R."/>
        </authorList>
    </citation>
    <scope>NUCLEOTIDE SEQUENCE [LARGE SCALE GENOMIC DNA]</scope>
    <source>
        <strain evidence="1">Col 31</strain>
    </source>
</reference>
<organism evidence="1 2">
    <name type="scientific">Colletotrichum melonis</name>
    <dbReference type="NCBI Taxonomy" id="1209925"/>
    <lineage>
        <taxon>Eukaryota</taxon>
        <taxon>Fungi</taxon>
        <taxon>Dikarya</taxon>
        <taxon>Ascomycota</taxon>
        <taxon>Pezizomycotina</taxon>
        <taxon>Sordariomycetes</taxon>
        <taxon>Hypocreomycetidae</taxon>
        <taxon>Glomerellales</taxon>
        <taxon>Glomerellaceae</taxon>
        <taxon>Colletotrichum</taxon>
        <taxon>Colletotrichum acutatum species complex</taxon>
    </lineage>
</organism>
<keyword evidence="2" id="KW-1185">Reference proteome</keyword>
<dbReference type="Proteomes" id="UP001239795">
    <property type="component" value="Unassembled WGS sequence"/>
</dbReference>
<dbReference type="AlphaFoldDB" id="A0AAI9UIP6"/>
<proteinExistence type="predicted"/>
<accession>A0AAI9UIP6</accession>
<name>A0AAI9UIP6_9PEZI</name>
<comment type="caution">
    <text evidence="1">The sequence shown here is derived from an EMBL/GenBank/DDBJ whole genome shotgun (WGS) entry which is preliminary data.</text>
</comment>